<name>A0ABU0W8T4_9GAMM</name>
<dbReference type="InterPro" id="IPR006143">
    <property type="entry name" value="RND_pump_MFP"/>
</dbReference>
<dbReference type="Pfam" id="PF25973">
    <property type="entry name" value="BSH_CzcB"/>
    <property type="match status" value="1"/>
</dbReference>
<dbReference type="Proteomes" id="UP001239019">
    <property type="component" value="Unassembled WGS sequence"/>
</dbReference>
<protein>
    <submittedName>
        <fullName evidence="4">Efflux RND transporter periplasmic adaptor subunit</fullName>
    </submittedName>
</protein>
<gene>
    <name evidence="4" type="ORF">RBH19_10590</name>
</gene>
<dbReference type="PANTHER" id="PTHR30469">
    <property type="entry name" value="MULTIDRUG RESISTANCE PROTEIN MDTA"/>
    <property type="match status" value="1"/>
</dbReference>
<proteinExistence type="inferred from homology"/>
<evidence type="ECO:0000256" key="1">
    <source>
        <dbReference type="ARBA" id="ARBA00009477"/>
    </source>
</evidence>
<dbReference type="Gene3D" id="2.40.50.100">
    <property type="match status" value="1"/>
</dbReference>
<comment type="caution">
    <text evidence="4">The sequence shown here is derived from an EMBL/GenBank/DDBJ whole genome shotgun (WGS) entry which is preliminary data.</text>
</comment>
<dbReference type="NCBIfam" id="TIGR01730">
    <property type="entry name" value="RND_mfp"/>
    <property type="match status" value="1"/>
</dbReference>
<keyword evidence="2" id="KW-0175">Coiled coil</keyword>
<dbReference type="Gene3D" id="2.40.30.170">
    <property type="match status" value="1"/>
</dbReference>
<dbReference type="InterPro" id="IPR058647">
    <property type="entry name" value="BSH_CzcB-like"/>
</dbReference>
<dbReference type="Gene3D" id="2.40.420.20">
    <property type="match status" value="1"/>
</dbReference>
<dbReference type="RefSeq" id="WP_306728828.1">
    <property type="nucleotide sequence ID" value="NZ_JAVDDT010000007.1"/>
</dbReference>
<organism evidence="4 5">
    <name type="scientific">Natronospira bacteriovora</name>
    <dbReference type="NCBI Taxonomy" id="3069753"/>
    <lineage>
        <taxon>Bacteria</taxon>
        <taxon>Pseudomonadati</taxon>
        <taxon>Pseudomonadota</taxon>
        <taxon>Gammaproteobacteria</taxon>
        <taxon>Natronospirales</taxon>
        <taxon>Natronospiraceae</taxon>
        <taxon>Natronospira</taxon>
    </lineage>
</organism>
<dbReference type="PANTHER" id="PTHR30469:SF15">
    <property type="entry name" value="HLYD FAMILY OF SECRETION PROTEINS"/>
    <property type="match status" value="1"/>
</dbReference>
<dbReference type="EMBL" id="JAVDDT010000007">
    <property type="protein sequence ID" value="MDQ2070328.1"/>
    <property type="molecule type" value="Genomic_DNA"/>
</dbReference>
<keyword evidence="5" id="KW-1185">Reference proteome</keyword>
<evidence type="ECO:0000313" key="4">
    <source>
        <dbReference type="EMBL" id="MDQ2070328.1"/>
    </source>
</evidence>
<sequence>MQGMGWKGSGLLTTGLLAVGAILVTAWGGAADEEDITAREARPAVRAATVRPAPEVDWQRFPGVLQARERSQAAFLHPGTLAERHVAEGDAIERGQLLATLHNPALAPAAAAAQGRVEELNAVIREHRLALERARALRERDLTSEEEVDRLQARLDASLESRKQAEAQLAEAREQLAELQLRAPFDGWVAGVMAEPGDFLAAGQPVLRLAGREALEVEIRLPATLAGELQNDTPLRLSRPLQGGHFEARLERISRGDRHMATAIIRPESDQDLAAGQVVHVHFGRPHRPSLQVPLTAVIDAGGHQPAVYRLQASDDAVTVEWVPIVPGRLHGDWVDVQQGLSEGDRVVTAGQDRLYDGATVRVLP</sequence>
<accession>A0ABU0W8T4</accession>
<reference evidence="4 5" key="1">
    <citation type="submission" date="2023-08" db="EMBL/GenBank/DDBJ databases">
        <title>Whole-genome sequencing of halo(alkali)philic microorganisms from hypersaline lakes.</title>
        <authorList>
            <person name="Sorokin D.Y."/>
            <person name="Abbas B."/>
            <person name="Merkel A.Y."/>
        </authorList>
    </citation>
    <scope>NUCLEOTIDE SEQUENCE [LARGE SCALE GENOMIC DNA]</scope>
    <source>
        <strain evidence="4 5">AB-CW4</strain>
    </source>
</reference>
<evidence type="ECO:0000256" key="2">
    <source>
        <dbReference type="SAM" id="Coils"/>
    </source>
</evidence>
<evidence type="ECO:0000313" key="5">
    <source>
        <dbReference type="Proteomes" id="UP001239019"/>
    </source>
</evidence>
<feature type="coiled-coil region" evidence="2">
    <location>
        <begin position="117"/>
        <end position="182"/>
    </location>
</feature>
<feature type="domain" description="CzcB-like barrel-sandwich hybrid" evidence="3">
    <location>
        <begin position="78"/>
        <end position="210"/>
    </location>
</feature>
<evidence type="ECO:0000259" key="3">
    <source>
        <dbReference type="Pfam" id="PF25973"/>
    </source>
</evidence>
<dbReference type="Gene3D" id="1.10.287.470">
    <property type="entry name" value="Helix hairpin bin"/>
    <property type="match status" value="1"/>
</dbReference>
<comment type="similarity">
    <text evidence="1">Belongs to the membrane fusion protein (MFP) (TC 8.A.1) family.</text>
</comment>
<dbReference type="SUPFAM" id="SSF111369">
    <property type="entry name" value="HlyD-like secretion proteins"/>
    <property type="match status" value="1"/>
</dbReference>